<sequence length="97" mass="10844">MFTLEEVEEKIQSLSSSPGVVGVAVFRCNDGALISSSFDTERLPHFVEMGQNLLRQGDAMSQQLQDPLTYIRLRMKSTELLVSKDGDHGFLLVRSIE</sequence>
<feature type="domain" description="Roadblock/LAMTOR2" evidence="2">
    <location>
        <begin position="7"/>
        <end position="95"/>
    </location>
</feature>
<evidence type="ECO:0000256" key="1">
    <source>
        <dbReference type="ARBA" id="ARBA00007191"/>
    </source>
</evidence>
<evidence type="ECO:0000313" key="4">
    <source>
        <dbReference type="Proteomes" id="UP000054560"/>
    </source>
</evidence>
<dbReference type="OrthoDB" id="9985637at2759"/>
<dbReference type="Gene3D" id="3.30.450.30">
    <property type="entry name" value="Dynein light chain 2a, cytoplasmic"/>
    <property type="match status" value="1"/>
</dbReference>
<dbReference type="GeneID" id="25914203"/>
<protein>
    <recommendedName>
        <fullName evidence="2">Roadblock/LAMTOR2 domain-containing protein</fullName>
    </recommendedName>
</protein>
<name>A0A0L0FB64_9EUKA</name>
<gene>
    <name evidence="3" type="ORF">SARC_13699</name>
</gene>
<organism evidence="3 4">
    <name type="scientific">Sphaeroforma arctica JP610</name>
    <dbReference type="NCBI Taxonomy" id="667725"/>
    <lineage>
        <taxon>Eukaryota</taxon>
        <taxon>Ichthyosporea</taxon>
        <taxon>Ichthyophonida</taxon>
        <taxon>Sphaeroforma</taxon>
    </lineage>
</organism>
<keyword evidence="4" id="KW-1185">Reference proteome</keyword>
<dbReference type="Pfam" id="PF03259">
    <property type="entry name" value="Robl_LC7"/>
    <property type="match status" value="1"/>
</dbReference>
<comment type="similarity">
    <text evidence="1">Belongs to the GAMAD family.</text>
</comment>
<proteinExistence type="inferred from homology"/>
<dbReference type="InterPro" id="IPR004942">
    <property type="entry name" value="Roadblock/LAMTOR2_dom"/>
</dbReference>
<evidence type="ECO:0000313" key="3">
    <source>
        <dbReference type="EMBL" id="KNC73741.1"/>
    </source>
</evidence>
<dbReference type="EMBL" id="KQ245213">
    <property type="protein sequence ID" value="KNC73741.1"/>
    <property type="molecule type" value="Genomic_DNA"/>
</dbReference>
<dbReference type="SMART" id="SM00960">
    <property type="entry name" value="Robl_LC7"/>
    <property type="match status" value="1"/>
</dbReference>
<dbReference type="RefSeq" id="XP_014147643.1">
    <property type="nucleotide sequence ID" value="XM_014292168.1"/>
</dbReference>
<reference evidence="3 4" key="1">
    <citation type="submission" date="2011-02" db="EMBL/GenBank/DDBJ databases">
        <title>The Genome Sequence of Sphaeroforma arctica JP610.</title>
        <authorList>
            <consortium name="The Broad Institute Genome Sequencing Platform"/>
            <person name="Russ C."/>
            <person name="Cuomo C."/>
            <person name="Young S.K."/>
            <person name="Zeng Q."/>
            <person name="Gargeya S."/>
            <person name="Alvarado L."/>
            <person name="Berlin A."/>
            <person name="Chapman S.B."/>
            <person name="Chen Z."/>
            <person name="Freedman E."/>
            <person name="Gellesch M."/>
            <person name="Goldberg J."/>
            <person name="Griggs A."/>
            <person name="Gujja S."/>
            <person name="Heilman E."/>
            <person name="Heiman D."/>
            <person name="Howarth C."/>
            <person name="Mehta T."/>
            <person name="Neiman D."/>
            <person name="Pearson M."/>
            <person name="Roberts A."/>
            <person name="Saif S."/>
            <person name="Shea T."/>
            <person name="Shenoy N."/>
            <person name="Sisk P."/>
            <person name="Stolte C."/>
            <person name="Sykes S."/>
            <person name="White J."/>
            <person name="Yandava C."/>
            <person name="Burger G."/>
            <person name="Gray M.W."/>
            <person name="Holland P.W.H."/>
            <person name="King N."/>
            <person name="Lang F.B.F."/>
            <person name="Roger A.J."/>
            <person name="Ruiz-Trillo I."/>
            <person name="Haas B."/>
            <person name="Nusbaum C."/>
            <person name="Birren B."/>
        </authorList>
    </citation>
    <scope>NUCLEOTIDE SEQUENCE [LARGE SCALE GENOMIC DNA]</scope>
    <source>
        <strain evidence="3 4">JP610</strain>
    </source>
</reference>
<dbReference type="AlphaFoldDB" id="A0A0L0FB64"/>
<accession>A0A0L0FB64</accession>
<evidence type="ECO:0000259" key="2">
    <source>
        <dbReference type="SMART" id="SM00960"/>
    </source>
</evidence>
<dbReference type="Proteomes" id="UP000054560">
    <property type="component" value="Unassembled WGS sequence"/>
</dbReference>
<dbReference type="SUPFAM" id="SSF103196">
    <property type="entry name" value="Roadblock/LC7 domain"/>
    <property type="match status" value="1"/>
</dbReference>